<dbReference type="SUPFAM" id="SSF55729">
    <property type="entry name" value="Acyl-CoA N-acyltransferases (Nat)"/>
    <property type="match status" value="1"/>
</dbReference>
<dbReference type="RefSeq" id="WP_072900978.1">
    <property type="nucleotide sequence ID" value="NZ_FRAD01000003.1"/>
</dbReference>
<proteinExistence type="predicted"/>
<sequence length="293" mass="34415">MVDFEFLNNFNINYIECNSCKSKIFNPLNKDFISSYYGKRLIGRLSIRSKCLLLKHRDKIFGYIWVSSFKDKICFVQELYIQDDTPIGSIGAIGNIFSPYSLINYTSIRKPKTNLYLESLGFSKKRSVLKMSMNRAFLKYNMEKLPCESSVKYYKEGEDEEIRCKVQNEIFRTANRKELNVNDIYMDERQAYYINKGALFLKIGNEIVGYSQLISNEGFITIVNFGIIPQYREKGYGKILLKEIINLSIILFPTEKTIKIDVFENNYKAISLYKKFGFFEECIVDSWEMYTKI</sequence>
<dbReference type="AlphaFoldDB" id="A0A1M6J3P4"/>
<dbReference type="EMBL" id="FRAD01000003">
    <property type="protein sequence ID" value="SHJ41340.1"/>
    <property type="molecule type" value="Genomic_DNA"/>
</dbReference>
<protein>
    <submittedName>
        <fullName evidence="2">Acetyltransferase (GNAT) family protein</fullName>
    </submittedName>
</protein>
<keyword evidence="2" id="KW-0808">Transferase</keyword>
<dbReference type="Pfam" id="PF00583">
    <property type="entry name" value="Acetyltransf_1"/>
    <property type="match status" value="1"/>
</dbReference>
<evidence type="ECO:0000313" key="3">
    <source>
        <dbReference type="Proteomes" id="UP000183952"/>
    </source>
</evidence>
<evidence type="ECO:0000259" key="1">
    <source>
        <dbReference type="PROSITE" id="PS51186"/>
    </source>
</evidence>
<dbReference type="OrthoDB" id="1910906at2"/>
<reference evidence="2 3" key="1">
    <citation type="submission" date="2016-11" db="EMBL/GenBank/DDBJ databases">
        <authorList>
            <person name="Jaros S."/>
            <person name="Januszkiewicz K."/>
            <person name="Wedrychowicz H."/>
        </authorList>
    </citation>
    <scope>NUCLEOTIDE SEQUENCE [LARGE SCALE GENOMIC DNA]</scope>
    <source>
        <strain evidence="2 3">DSM 3090</strain>
    </source>
</reference>
<dbReference type="CDD" id="cd04301">
    <property type="entry name" value="NAT_SF"/>
    <property type="match status" value="1"/>
</dbReference>
<dbReference type="InterPro" id="IPR000182">
    <property type="entry name" value="GNAT_dom"/>
</dbReference>
<dbReference type="GO" id="GO:0016747">
    <property type="term" value="F:acyltransferase activity, transferring groups other than amino-acyl groups"/>
    <property type="evidence" value="ECO:0007669"/>
    <property type="project" value="InterPro"/>
</dbReference>
<dbReference type="STRING" id="1121331.SAMN02745248_00033"/>
<organism evidence="2 3">
    <name type="scientific">Hathewaya proteolytica DSM 3090</name>
    <dbReference type="NCBI Taxonomy" id="1121331"/>
    <lineage>
        <taxon>Bacteria</taxon>
        <taxon>Bacillati</taxon>
        <taxon>Bacillota</taxon>
        <taxon>Clostridia</taxon>
        <taxon>Eubacteriales</taxon>
        <taxon>Clostridiaceae</taxon>
        <taxon>Hathewaya</taxon>
    </lineage>
</organism>
<dbReference type="Gene3D" id="3.40.630.30">
    <property type="match status" value="1"/>
</dbReference>
<keyword evidence="3" id="KW-1185">Reference proteome</keyword>
<evidence type="ECO:0000313" key="2">
    <source>
        <dbReference type="EMBL" id="SHJ41340.1"/>
    </source>
</evidence>
<gene>
    <name evidence="2" type="ORF">SAMN02745248_00033</name>
</gene>
<dbReference type="InterPro" id="IPR016181">
    <property type="entry name" value="Acyl_CoA_acyltransferase"/>
</dbReference>
<dbReference type="PROSITE" id="PS51186">
    <property type="entry name" value="GNAT"/>
    <property type="match status" value="1"/>
</dbReference>
<feature type="domain" description="N-acetyltransferase" evidence="1">
    <location>
        <begin position="149"/>
        <end position="293"/>
    </location>
</feature>
<name>A0A1M6J3P4_9CLOT</name>
<accession>A0A1M6J3P4</accession>
<dbReference type="Proteomes" id="UP000183952">
    <property type="component" value="Unassembled WGS sequence"/>
</dbReference>